<comment type="function">
    <text evidence="9">This protein specifically catalyzes the removal of signal peptides from prolipoproteins.</text>
</comment>
<evidence type="ECO:0000256" key="2">
    <source>
        <dbReference type="ARBA" id="ARBA00022475"/>
    </source>
</evidence>
<accession>A0A9Q9F3X2</accession>
<dbReference type="NCBIfam" id="TIGR00077">
    <property type="entry name" value="lspA"/>
    <property type="match status" value="1"/>
</dbReference>
<evidence type="ECO:0000256" key="6">
    <source>
        <dbReference type="ARBA" id="ARBA00022801"/>
    </source>
</evidence>
<comment type="subcellular location">
    <subcellularLocation>
        <location evidence="9">Cell membrane</location>
        <topology evidence="9">Multi-pass membrane protein</topology>
    </subcellularLocation>
</comment>
<keyword evidence="13" id="KW-1185">Reference proteome</keyword>
<dbReference type="Proteomes" id="UP001059822">
    <property type="component" value="Chromosome"/>
</dbReference>
<proteinExistence type="inferred from homology"/>
<feature type="transmembrane region" description="Helical" evidence="9">
    <location>
        <begin position="90"/>
        <end position="107"/>
    </location>
</feature>
<dbReference type="Proteomes" id="UP001059985">
    <property type="component" value="Chromosome"/>
</dbReference>
<reference evidence="10" key="1">
    <citation type="journal article" date="2022" name="Microorganisms">
        <title>Assembly and Comparison of Ca. Neoehrlichia mikurensis Genomes.</title>
        <authorList>
            <person name="Azagi T."/>
            <person name="Dirks R.P."/>
            <person name="Yebra-Pimentel E.S."/>
            <person name="Schaap P.J."/>
            <person name="Koehorst J.J."/>
            <person name="Esser H.J."/>
            <person name="Sprong H."/>
        </authorList>
    </citation>
    <scope>NUCLEOTIDE SEQUENCE</scope>
    <source>
        <strain evidence="11">18-2804</strain>
        <strain evidence="10">18-2837</strain>
    </source>
</reference>
<evidence type="ECO:0000256" key="5">
    <source>
        <dbReference type="ARBA" id="ARBA00022750"/>
    </source>
</evidence>
<dbReference type="EC" id="3.4.23.36" evidence="9"/>
<feature type="transmembrane region" description="Helical" evidence="9">
    <location>
        <begin position="127"/>
        <end position="151"/>
    </location>
</feature>
<dbReference type="EMBL" id="CP089285">
    <property type="protein sequence ID" value="UTO56646.1"/>
    <property type="molecule type" value="Genomic_DNA"/>
</dbReference>
<evidence type="ECO:0000256" key="1">
    <source>
        <dbReference type="ARBA" id="ARBA00006139"/>
    </source>
</evidence>
<dbReference type="AlphaFoldDB" id="A0A9Q9F3X2"/>
<dbReference type="PROSITE" id="PS00855">
    <property type="entry name" value="SPASE_II"/>
    <property type="match status" value="1"/>
</dbReference>
<evidence type="ECO:0000313" key="13">
    <source>
        <dbReference type="Proteomes" id="UP001059985"/>
    </source>
</evidence>
<keyword evidence="5 9" id="KW-0064">Aspartyl protease</keyword>
<dbReference type="GO" id="GO:0004190">
    <property type="term" value="F:aspartic-type endopeptidase activity"/>
    <property type="evidence" value="ECO:0007669"/>
    <property type="project" value="UniProtKB-UniRule"/>
</dbReference>
<evidence type="ECO:0000256" key="8">
    <source>
        <dbReference type="ARBA" id="ARBA00023136"/>
    </source>
</evidence>
<evidence type="ECO:0000313" key="10">
    <source>
        <dbReference type="EMBL" id="UTO55729.1"/>
    </source>
</evidence>
<name>A0A9Q9F3X2_9RICK</name>
<dbReference type="EMBL" id="CP089286">
    <property type="protein sequence ID" value="UTO55729.1"/>
    <property type="molecule type" value="Genomic_DNA"/>
</dbReference>
<sequence length="158" mass="18140">MKFIINIILISLVTAFDQCSKWYVMAILHYNNDRVITLCKYLDIVMVWNPGISFGMFSVVKNSNMIFSLLSCFIVLVLLYYSLFKLKKSNHSFIVAVIVGGAFGNLIDRLRFGAVFDFIDIHIAHWHWPVFNVADTFIVCGIITLLCNCFVKVRNDVD</sequence>
<comment type="similarity">
    <text evidence="1 9">Belongs to the peptidase A8 family.</text>
</comment>
<keyword evidence="6 9" id="KW-0378">Hydrolase</keyword>
<evidence type="ECO:0000256" key="9">
    <source>
        <dbReference type="HAMAP-Rule" id="MF_00161"/>
    </source>
</evidence>
<protein>
    <recommendedName>
        <fullName evidence="9">Lipoprotein signal peptidase</fullName>
        <ecNumber evidence="9">3.4.23.36</ecNumber>
    </recommendedName>
    <alternativeName>
        <fullName evidence="9">Prolipoprotein signal peptidase</fullName>
    </alternativeName>
    <alternativeName>
        <fullName evidence="9">Signal peptidase II</fullName>
        <shortName evidence="9">SPase II</shortName>
    </alternativeName>
</protein>
<dbReference type="GO" id="GO:0006508">
    <property type="term" value="P:proteolysis"/>
    <property type="evidence" value="ECO:0007669"/>
    <property type="project" value="UniProtKB-KW"/>
</dbReference>
<comment type="caution">
    <text evidence="9">Lacks conserved residue(s) required for the propagation of feature annotation.</text>
</comment>
<keyword evidence="3 9" id="KW-0645">Protease</keyword>
<keyword evidence="7 9" id="KW-1133">Transmembrane helix</keyword>
<comment type="pathway">
    <text evidence="9">Protein modification; lipoprotein biosynthesis (signal peptide cleavage).</text>
</comment>
<organism evidence="10 12">
    <name type="scientific">Neoehrlichia mikurensis</name>
    <dbReference type="NCBI Taxonomy" id="89586"/>
    <lineage>
        <taxon>Bacteria</taxon>
        <taxon>Pseudomonadati</taxon>
        <taxon>Pseudomonadota</taxon>
        <taxon>Alphaproteobacteria</taxon>
        <taxon>Rickettsiales</taxon>
        <taxon>Anaplasmataceae</taxon>
        <taxon>Candidatus Neoehrlichia</taxon>
    </lineage>
</organism>
<gene>
    <name evidence="9 10" type="primary">lspA</name>
    <name evidence="11" type="ORF">LUA81_01440</name>
    <name evidence="10" type="ORF">LUA82_01450</name>
</gene>
<keyword evidence="2 9" id="KW-1003">Cell membrane</keyword>
<dbReference type="InterPro" id="IPR001872">
    <property type="entry name" value="Peptidase_A8"/>
</dbReference>
<keyword evidence="8 9" id="KW-0472">Membrane</keyword>
<dbReference type="GO" id="GO:0005886">
    <property type="term" value="C:plasma membrane"/>
    <property type="evidence" value="ECO:0007669"/>
    <property type="project" value="UniProtKB-SubCell"/>
</dbReference>
<evidence type="ECO:0000313" key="11">
    <source>
        <dbReference type="EMBL" id="UTO56646.1"/>
    </source>
</evidence>
<comment type="catalytic activity">
    <reaction evidence="9">
        <text>Release of signal peptides from bacterial membrane prolipoproteins. Hydrolyzes -Xaa-Yaa-Zaa-|-(S,diacylglyceryl)Cys-, in which Xaa is hydrophobic (preferably Leu), and Yaa (Ala or Ser) and Zaa (Gly or Ala) have small, neutral side chains.</text>
        <dbReference type="EC" id="3.4.23.36"/>
    </reaction>
</comment>
<feature type="transmembrane region" description="Helical" evidence="9">
    <location>
        <begin position="65"/>
        <end position="83"/>
    </location>
</feature>
<evidence type="ECO:0000313" key="12">
    <source>
        <dbReference type="Proteomes" id="UP001059822"/>
    </source>
</evidence>
<dbReference type="Pfam" id="PF01252">
    <property type="entry name" value="Peptidase_A8"/>
    <property type="match status" value="1"/>
</dbReference>
<evidence type="ECO:0000256" key="7">
    <source>
        <dbReference type="ARBA" id="ARBA00022989"/>
    </source>
</evidence>
<feature type="active site" evidence="9">
    <location>
        <position position="117"/>
    </location>
</feature>
<evidence type="ECO:0000256" key="3">
    <source>
        <dbReference type="ARBA" id="ARBA00022670"/>
    </source>
</evidence>
<feature type="active site" evidence="9">
    <location>
        <position position="135"/>
    </location>
</feature>
<dbReference type="HAMAP" id="MF_00161">
    <property type="entry name" value="LspA"/>
    <property type="match status" value="1"/>
</dbReference>
<keyword evidence="4 9" id="KW-0812">Transmembrane</keyword>
<evidence type="ECO:0000256" key="4">
    <source>
        <dbReference type="ARBA" id="ARBA00022692"/>
    </source>
</evidence>
<dbReference type="RefSeq" id="WP_218193749.1">
    <property type="nucleotide sequence ID" value="NZ_CP054597.1"/>
</dbReference>
<dbReference type="PANTHER" id="PTHR33695:SF1">
    <property type="entry name" value="LIPOPROTEIN SIGNAL PEPTIDASE"/>
    <property type="match status" value="1"/>
</dbReference>
<dbReference type="PANTHER" id="PTHR33695">
    <property type="entry name" value="LIPOPROTEIN SIGNAL PEPTIDASE"/>
    <property type="match status" value="1"/>
</dbReference>